<feature type="transmembrane region" description="Helical" evidence="6">
    <location>
        <begin position="317"/>
        <end position="336"/>
    </location>
</feature>
<evidence type="ECO:0000256" key="1">
    <source>
        <dbReference type="ARBA" id="ARBA00004141"/>
    </source>
</evidence>
<evidence type="ECO:0000256" key="5">
    <source>
        <dbReference type="ARBA" id="ARBA00023136"/>
    </source>
</evidence>
<keyword evidence="5 6" id="KW-0472">Membrane</keyword>
<evidence type="ECO:0000256" key="3">
    <source>
        <dbReference type="ARBA" id="ARBA00022692"/>
    </source>
</evidence>
<dbReference type="EMBL" id="BDSP01000146">
    <property type="protein sequence ID" value="GAX20277.1"/>
    <property type="molecule type" value="Genomic_DNA"/>
</dbReference>
<accession>A0A1Z5K1Y5</accession>
<evidence type="ECO:0000256" key="4">
    <source>
        <dbReference type="ARBA" id="ARBA00022989"/>
    </source>
</evidence>
<keyword evidence="4 6" id="KW-1133">Transmembrane helix</keyword>
<evidence type="ECO:0000256" key="2">
    <source>
        <dbReference type="ARBA" id="ARBA00022448"/>
    </source>
</evidence>
<comment type="caution">
    <text evidence="7">The sequence shown here is derived from an EMBL/GenBank/DDBJ whole genome shotgun (WGS) entry which is preliminary data.</text>
</comment>
<dbReference type="InParanoid" id="A0A1Z5K1Y5"/>
<feature type="transmembrane region" description="Helical" evidence="6">
    <location>
        <begin position="414"/>
        <end position="437"/>
    </location>
</feature>
<organism evidence="7 8">
    <name type="scientific">Fistulifera solaris</name>
    <name type="common">Oleaginous diatom</name>
    <dbReference type="NCBI Taxonomy" id="1519565"/>
    <lineage>
        <taxon>Eukaryota</taxon>
        <taxon>Sar</taxon>
        <taxon>Stramenopiles</taxon>
        <taxon>Ochrophyta</taxon>
        <taxon>Bacillariophyta</taxon>
        <taxon>Bacillariophyceae</taxon>
        <taxon>Bacillariophycidae</taxon>
        <taxon>Naviculales</taxon>
        <taxon>Naviculaceae</taxon>
        <taxon>Fistulifera</taxon>
    </lineage>
</organism>
<keyword evidence="8" id="KW-1185">Reference proteome</keyword>
<protein>
    <submittedName>
        <fullName evidence="7">Solute carrier family 35 (Adenosine 3'-phospho 5'-phosphosulfate transporter), member B2</fullName>
    </submittedName>
</protein>
<gene>
    <name evidence="7" type="ORF">FisN_6Hh228</name>
</gene>
<dbReference type="Pfam" id="PF08449">
    <property type="entry name" value="UAA"/>
    <property type="match status" value="1"/>
</dbReference>
<feature type="transmembrane region" description="Helical" evidence="6">
    <location>
        <begin position="348"/>
        <end position="369"/>
    </location>
</feature>
<dbReference type="InterPro" id="IPR013657">
    <property type="entry name" value="SCL35B1-4/HUT1"/>
</dbReference>
<feature type="transmembrane region" description="Helical" evidence="6">
    <location>
        <begin position="61"/>
        <end position="82"/>
    </location>
</feature>
<feature type="transmembrane region" description="Helical" evidence="6">
    <location>
        <begin position="443"/>
        <end position="459"/>
    </location>
</feature>
<dbReference type="GO" id="GO:0000139">
    <property type="term" value="C:Golgi membrane"/>
    <property type="evidence" value="ECO:0007669"/>
    <property type="project" value="TreeGrafter"/>
</dbReference>
<proteinExistence type="predicted"/>
<evidence type="ECO:0000313" key="7">
    <source>
        <dbReference type="EMBL" id="GAX20277.1"/>
    </source>
</evidence>
<dbReference type="AlphaFoldDB" id="A0A1Z5K1Y5"/>
<keyword evidence="3 6" id="KW-0812">Transmembrane</keyword>
<dbReference type="GO" id="GO:0046964">
    <property type="term" value="F:3'-phosphoadenosine 5'-phosphosulfate transmembrane transporter activity"/>
    <property type="evidence" value="ECO:0007669"/>
    <property type="project" value="TreeGrafter"/>
</dbReference>
<feature type="transmembrane region" description="Helical" evidence="6">
    <location>
        <begin position="389"/>
        <end position="407"/>
    </location>
</feature>
<dbReference type="PANTHER" id="PTHR10778">
    <property type="entry name" value="SOLUTE CARRIER FAMILY 35 MEMBER B"/>
    <property type="match status" value="1"/>
</dbReference>
<reference evidence="7 8" key="1">
    <citation type="journal article" date="2015" name="Plant Cell">
        <title>Oil accumulation by the oleaginous diatom Fistulifera solaris as revealed by the genome and transcriptome.</title>
        <authorList>
            <person name="Tanaka T."/>
            <person name="Maeda Y."/>
            <person name="Veluchamy A."/>
            <person name="Tanaka M."/>
            <person name="Abida H."/>
            <person name="Marechal E."/>
            <person name="Bowler C."/>
            <person name="Muto M."/>
            <person name="Sunaga Y."/>
            <person name="Tanaka M."/>
            <person name="Yoshino T."/>
            <person name="Taniguchi T."/>
            <person name="Fukuda Y."/>
            <person name="Nemoto M."/>
            <person name="Matsumoto M."/>
            <person name="Wong P.S."/>
            <person name="Aburatani S."/>
            <person name="Fujibuchi W."/>
        </authorList>
    </citation>
    <scope>NUCLEOTIDE SEQUENCE [LARGE SCALE GENOMIC DNA]</scope>
    <source>
        <strain evidence="7 8">JPCC DA0580</strain>
    </source>
</reference>
<dbReference type="InterPro" id="IPR037185">
    <property type="entry name" value="EmrE-like"/>
</dbReference>
<dbReference type="OrthoDB" id="10035043at2759"/>
<name>A0A1Z5K1Y5_FISSO</name>
<keyword evidence="2" id="KW-0813">Transport</keyword>
<dbReference type="SUPFAM" id="SSF103481">
    <property type="entry name" value="Multidrug resistance efflux transporter EmrE"/>
    <property type="match status" value="1"/>
</dbReference>
<feature type="transmembrane region" description="Helical" evidence="6">
    <location>
        <begin position="193"/>
        <end position="215"/>
    </location>
</feature>
<dbReference type="FunCoup" id="A0A1Z5K1Y5">
    <property type="interactions" value="740"/>
</dbReference>
<sequence length="493" mass="57356">MDFITLATQTNPRHILRKLDQVWNDDDDPTQNGDVTSTIYSSLQQEDVRAPLMSKTAEAELYLLATNFLLYVALVIITILVAKIYFPEWLERDTSALTPRSFKYRVATQESENNFSDDETEDEKELLQSDSERDRRVYDFMEPNESLSKMQVLRRLVFCSLMLNATFVLWGLIQERMLTRRYPRYVGEYFTYSYALVFTNRFWTLVMSGMLMLYLKPRSSRTTVIYEYSFPAISNMLSSWCQYESLHYVSFPATTLFKSFKLAPVMAMGKILGNKSYPQYDYLVALMIGVGITMFMTSTDDLQFGTNSFGYETNTTWTGIMLLFLFLFFDSFTSQFQSRMFQRHRDLSMVELMFATSAFSTVLSLVTLIHTKELYPALKFVRDHSEIHVHFLLFSICSTIGQLFIYYTIKNFGAVVFTLIMTTRILLSIALSCILYGHKVSATGFFGLCLVMAAVLYRIKRKAEGQQLLKWQGMEDNTKDHELVQEWHEHVDM</sequence>
<feature type="transmembrane region" description="Helical" evidence="6">
    <location>
        <begin position="280"/>
        <end position="297"/>
    </location>
</feature>
<evidence type="ECO:0000313" key="8">
    <source>
        <dbReference type="Proteomes" id="UP000198406"/>
    </source>
</evidence>
<dbReference type="PANTHER" id="PTHR10778:SF13">
    <property type="entry name" value="ADENOSINE 3'-PHOSPHO 5'-PHOSPHOSULFATE TRANSPORTER 1"/>
    <property type="match status" value="1"/>
</dbReference>
<comment type="subcellular location">
    <subcellularLocation>
        <location evidence="1">Membrane</location>
        <topology evidence="1">Multi-pass membrane protein</topology>
    </subcellularLocation>
</comment>
<dbReference type="Proteomes" id="UP000198406">
    <property type="component" value="Unassembled WGS sequence"/>
</dbReference>
<evidence type="ECO:0000256" key="6">
    <source>
        <dbReference type="SAM" id="Phobius"/>
    </source>
</evidence>
<dbReference type="GO" id="GO:0005789">
    <property type="term" value="C:endoplasmic reticulum membrane"/>
    <property type="evidence" value="ECO:0007669"/>
    <property type="project" value="TreeGrafter"/>
</dbReference>
<feature type="transmembrane region" description="Helical" evidence="6">
    <location>
        <begin position="156"/>
        <end position="173"/>
    </location>
</feature>